<evidence type="ECO:0000256" key="3">
    <source>
        <dbReference type="ARBA" id="ARBA00023125"/>
    </source>
</evidence>
<evidence type="ECO:0000256" key="2">
    <source>
        <dbReference type="ARBA" id="ARBA00023015"/>
    </source>
</evidence>
<evidence type="ECO:0000256" key="1">
    <source>
        <dbReference type="ARBA" id="ARBA00009437"/>
    </source>
</evidence>
<dbReference type="PRINTS" id="PR00039">
    <property type="entry name" value="HTHLYSR"/>
</dbReference>
<dbReference type="EMBL" id="JAMKBJ010000004">
    <property type="protein sequence ID" value="MCZ8536963.1"/>
    <property type="molecule type" value="Genomic_DNA"/>
</dbReference>
<sequence length="293" mass="34365">MEIQWIKTFIIAAKTLNFRKTSEQLLMSQPSVSVHIRLLEEYLGISLFERNKNRVTLTDAGKMFVDKAEKLLQQYEDSIQSIHAYKQGYRRNWTIAISPLLAETILPHILRSFMRQHPDLEITIRVEESHLIEELVDKEDVHLGISALNSTYKHIESIPIFEEHLLFIAPVDIYDDESGPAYDEMEYLQTYTLFTHHHPVFWDDVLIKLRKQVTGLRSMKVSQAHITKRFIQEGLGISFLPHSIVRRELLEGRLMNIHFDLFELPKVTTYVIVKKQGELEKEFIQMLSSHYFG</sequence>
<dbReference type="GO" id="GO:0000976">
    <property type="term" value="F:transcription cis-regulatory region binding"/>
    <property type="evidence" value="ECO:0007669"/>
    <property type="project" value="TreeGrafter"/>
</dbReference>
<dbReference type="Gene3D" id="1.10.10.10">
    <property type="entry name" value="Winged helix-like DNA-binding domain superfamily/Winged helix DNA-binding domain"/>
    <property type="match status" value="1"/>
</dbReference>
<keyword evidence="2" id="KW-0805">Transcription regulation</keyword>
<dbReference type="FunFam" id="1.10.10.10:FF:000001">
    <property type="entry name" value="LysR family transcriptional regulator"/>
    <property type="match status" value="1"/>
</dbReference>
<keyword evidence="3" id="KW-0238">DNA-binding</keyword>
<dbReference type="AlphaFoldDB" id="A0A9X3LF97"/>
<dbReference type="InterPro" id="IPR036390">
    <property type="entry name" value="WH_DNA-bd_sf"/>
</dbReference>
<dbReference type="PROSITE" id="PS50931">
    <property type="entry name" value="HTH_LYSR"/>
    <property type="match status" value="1"/>
</dbReference>
<comment type="caution">
    <text evidence="6">The sequence shown here is derived from an EMBL/GenBank/DDBJ whole genome shotgun (WGS) entry which is preliminary data.</text>
</comment>
<dbReference type="InterPro" id="IPR000847">
    <property type="entry name" value="LysR_HTH_N"/>
</dbReference>
<reference evidence="6" key="1">
    <citation type="submission" date="2022-05" db="EMBL/GenBank/DDBJ databases">
        <authorList>
            <person name="Colautti A."/>
            <person name="Iacumin L."/>
        </authorList>
    </citation>
    <scope>NUCLEOTIDE SEQUENCE</scope>
    <source>
        <strain evidence="6">SK 55</strain>
    </source>
</reference>
<dbReference type="InterPro" id="IPR036388">
    <property type="entry name" value="WH-like_DNA-bd_sf"/>
</dbReference>
<proteinExistence type="inferred from homology"/>
<dbReference type="SUPFAM" id="SSF46785">
    <property type="entry name" value="Winged helix' DNA-binding domain"/>
    <property type="match status" value="1"/>
</dbReference>
<dbReference type="PANTHER" id="PTHR30126">
    <property type="entry name" value="HTH-TYPE TRANSCRIPTIONAL REGULATOR"/>
    <property type="match status" value="1"/>
</dbReference>
<evidence type="ECO:0000256" key="4">
    <source>
        <dbReference type="ARBA" id="ARBA00023163"/>
    </source>
</evidence>
<name>A0A9X3LF97_9BACL</name>
<dbReference type="RefSeq" id="WP_269926057.1">
    <property type="nucleotide sequence ID" value="NZ_JAMKBJ010000004.1"/>
</dbReference>
<dbReference type="CDD" id="cd05466">
    <property type="entry name" value="PBP2_LTTR_substrate"/>
    <property type="match status" value="1"/>
</dbReference>
<comment type="similarity">
    <text evidence="1">Belongs to the LysR transcriptional regulatory family.</text>
</comment>
<keyword evidence="4" id="KW-0804">Transcription</keyword>
<evidence type="ECO:0000313" key="7">
    <source>
        <dbReference type="Proteomes" id="UP001152173"/>
    </source>
</evidence>
<feature type="domain" description="HTH lysR-type" evidence="5">
    <location>
        <begin position="1"/>
        <end position="58"/>
    </location>
</feature>
<dbReference type="Pfam" id="PF03466">
    <property type="entry name" value="LysR_substrate"/>
    <property type="match status" value="1"/>
</dbReference>
<organism evidence="6 7">
    <name type="scientific">Paenisporosarcina quisquiliarum</name>
    <dbReference type="NCBI Taxonomy" id="365346"/>
    <lineage>
        <taxon>Bacteria</taxon>
        <taxon>Bacillati</taxon>
        <taxon>Bacillota</taxon>
        <taxon>Bacilli</taxon>
        <taxon>Bacillales</taxon>
        <taxon>Caryophanaceae</taxon>
        <taxon>Paenisporosarcina</taxon>
    </lineage>
</organism>
<dbReference type="SUPFAM" id="SSF53850">
    <property type="entry name" value="Periplasmic binding protein-like II"/>
    <property type="match status" value="1"/>
</dbReference>
<dbReference type="Pfam" id="PF00126">
    <property type="entry name" value="HTH_1"/>
    <property type="match status" value="1"/>
</dbReference>
<gene>
    <name evidence="6" type="ORF">M9R32_07180</name>
</gene>
<dbReference type="Gene3D" id="3.40.190.290">
    <property type="match status" value="1"/>
</dbReference>
<accession>A0A9X3LF97</accession>
<protein>
    <submittedName>
        <fullName evidence="6">LysR family transcriptional regulator</fullName>
    </submittedName>
</protein>
<dbReference type="PANTHER" id="PTHR30126:SF64">
    <property type="entry name" value="HTH-TYPE TRANSCRIPTIONAL REGULATOR CITR"/>
    <property type="match status" value="1"/>
</dbReference>
<dbReference type="InterPro" id="IPR005119">
    <property type="entry name" value="LysR_subst-bd"/>
</dbReference>
<dbReference type="Proteomes" id="UP001152173">
    <property type="component" value="Unassembled WGS sequence"/>
</dbReference>
<evidence type="ECO:0000313" key="6">
    <source>
        <dbReference type="EMBL" id="MCZ8536963.1"/>
    </source>
</evidence>
<keyword evidence="7" id="KW-1185">Reference proteome</keyword>
<dbReference type="GO" id="GO:0003700">
    <property type="term" value="F:DNA-binding transcription factor activity"/>
    <property type="evidence" value="ECO:0007669"/>
    <property type="project" value="InterPro"/>
</dbReference>
<evidence type="ECO:0000259" key="5">
    <source>
        <dbReference type="PROSITE" id="PS50931"/>
    </source>
</evidence>